<proteinExistence type="predicted"/>
<dbReference type="RefSeq" id="WP_268237320.1">
    <property type="nucleotide sequence ID" value="NZ_BMLG01000009.1"/>
</dbReference>
<dbReference type="Proteomes" id="UP000618460">
    <property type="component" value="Unassembled WGS sequence"/>
</dbReference>
<reference evidence="1" key="1">
    <citation type="journal article" date="2014" name="Int. J. Syst. Evol. Microbiol.">
        <title>Complete genome sequence of Corynebacterium casei LMG S-19264T (=DSM 44701T), isolated from a smear-ripened cheese.</title>
        <authorList>
            <consortium name="US DOE Joint Genome Institute (JGI-PGF)"/>
            <person name="Walter F."/>
            <person name="Albersmeier A."/>
            <person name="Kalinowski J."/>
            <person name="Ruckert C."/>
        </authorList>
    </citation>
    <scope>NUCLEOTIDE SEQUENCE</scope>
    <source>
        <strain evidence="1">CGMCC 1.6333</strain>
    </source>
</reference>
<accession>A0A917TQZ9</accession>
<evidence type="ECO:0000313" key="1">
    <source>
        <dbReference type="EMBL" id="GGM33397.1"/>
    </source>
</evidence>
<keyword evidence="2" id="KW-1185">Reference proteome</keyword>
<sequence>MRKWLVFLFLLLIISFSVVGMLQNSPTHGTEVETTIEKNFIQNS</sequence>
<organism evidence="1 2">
    <name type="scientific">Paraliobacillus quinghaiensis</name>
    <dbReference type="NCBI Taxonomy" id="470815"/>
    <lineage>
        <taxon>Bacteria</taxon>
        <taxon>Bacillati</taxon>
        <taxon>Bacillota</taxon>
        <taxon>Bacilli</taxon>
        <taxon>Bacillales</taxon>
        <taxon>Bacillaceae</taxon>
        <taxon>Paraliobacillus</taxon>
    </lineage>
</organism>
<gene>
    <name evidence="1" type="ORF">GCM10011351_19300</name>
</gene>
<dbReference type="EMBL" id="BMLG01000009">
    <property type="protein sequence ID" value="GGM33397.1"/>
    <property type="molecule type" value="Genomic_DNA"/>
</dbReference>
<dbReference type="AlphaFoldDB" id="A0A917TQZ9"/>
<protein>
    <submittedName>
        <fullName evidence="1">Uncharacterized protein</fullName>
    </submittedName>
</protein>
<evidence type="ECO:0000313" key="2">
    <source>
        <dbReference type="Proteomes" id="UP000618460"/>
    </source>
</evidence>
<comment type="caution">
    <text evidence="1">The sequence shown here is derived from an EMBL/GenBank/DDBJ whole genome shotgun (WGS) entry which is preliminary data.</text>
</comment>
<name>A0A917TQZ9_9BACI</name>
<reference evidence="1" key="2">
    <citation type="submission" date="2020-09" db="EMBL/GenBank/DDBJ databases">
        <authorList>
            <person name="Sun Q."/>
            <person name="Zhou Y."/>
        </authorList>
    </citation>
    <scope>NUCLEOTIDE SEQUENCE</scope>
    <source>
        <strain evidence="1">CGMCC 1.6333</strain>
    </source>
</reference>